<dbReference type="AlphaFoldDB" id="A0A835Z9I7"/>
<evidence type="ECO:0000259" key="4">
    <source>
        <dbReference type="PROSITE" id="PS50056"/>
    </source>
</evidence>
<dbReference type="InterPro" id="IPR000387">
    <property type="entry name" value="Tyr_Pase_dom"/>
</dbReference>
<dbReference type="CDD" id="cd14498">
    <property type="entry name" value="DSP"/>
    <property type="match status" value="1"/>
</dbReference>
<dbReference type="PANTHER" id="PTHR46377:SF1">
    <property type="entry name" value="DUAL SPECIFICITY PROTEIN PHOSPHATASE 19"/>
    <property type="match status" value="1"/>
</dbReference>
<sequence>MPELRELPNGAAQEVKPGVFLGGSAAALDKESLKGMGITHVLTANGEAPLHPNDFKYKTLSVTEKGDGVAPVLPGALQFIDEATAGGGSVLVHCTHGTGRSAALVIAHVMQTETEVGAQPLLSAAYGIVGVAGMIGDNVDAAAALSIVKERRPGTDPPTPYSAQLDAWAKN</sequence>
<gene>
    <name evidence="5" type="ORF">JKP88DRAFT_289699</name>
</gene>
<dbReference type="PROSITE" id="PS50056">
    <property type="entry name" value="TYR_PHOSPHATASE_2"/>
    <property type="match status" value="1"/>
</dbReference>
<dbReference type="GO" id="GO:0008579">
    <property type="term" value="F:JUN kinase phosphatase activity"/>
    <property type="evidence" value="ECO:0007669"/>
    <property type="project" value="TreeGrafter"/>
</dbReference>
<dbReference type="Gene3D" id="3.90.190.10">
    <property type="entry name" value="Protein tyrosine phosphatase superfamily"/>
    <property type="match status" value="1"/>
</dbReference>
<evidence type="ECO:0000256" key="2">
    <source>
        <dbReference type="ARBA" id="ARBA00022912"/>
    </source>
</evidence>
<protein>
    <submittedName>
        <fullName evidence="5">Protein-tyrosine phosphatase-like protein</fullName>
    </submittedName>
</protein>
<name>A0A835Z9I7_9STRA</name>
<keyword evidence="2" id="KW-0904">Protein phosphatase</keyword>
<proteinExistence type="predicted"/>
<dbReference type="EMBL" id="JAFCMP010000151">
    <property type="protein sequence ID" value="KAG5184788.1"/>
    <property type="molecule type" value="Genomic_DNA"/>
</dbReference>
<accession>A0A835Z9I7</accession>
<evidence type="ECO:0000313" key="6">
    <source>
        <dbReference type="Proteomes" id="UP000664859"/>
    </source>
</evidence>
<reference evidence="5" key="1">
    <citation type="submission" date="2021-02" db="EMBL/GenBank/DDBJ databases">
        <title>First Annotated Genome of the Yellow-green Alga Tribonema minus.</title>
        <authorList>
            <person name="Mahan K.M."/>
        </authorList>
    </citation>
    <scope>NUCLEOTIDE SEQUENCE</scope>
    <source>
        <strain evidence="5">UTEX B ZZ1240</strain>
    </source>
</reference>
<dbReference type="OrthoDB" id="10252009at2759"/>
<comment type="caution">
    <text evidence="5">The sequence shown here is derived from an EMBL/GenBank/DDBJ whole genome shotgun (WGS) entry which is preliminary data.</text>
</comment>
<evidence type="ECO:0000256" key="1">
    <source>
        <dbReference type="ARBA" id="ARBA00022801"/>
    </source>
</evidence>
<feature type="region of interest" description="Disordered" evidence="3">
    <location>
        <begin position="152"/>
        <end position="171"/>
    </location>
</feature>
<dbReference type="InterPro" id="IPR016130">
    <property type="entry name" value="Tyr_Pase_AS"/>
</dbReference>
<evidence type="ECO:0000256" key="3">
    <source>
        <dbReference type="SAM" id="MobiDB-lite"/>
    </source>
</evidence>
<keyword evidence="1" id="KW-0378">Hydrolase</keyword>
<dbReference type="PROSITE" id="PS00383">
    <property type="entry name" value="TYR_PHOSPHATASE_1"/>
    <property type="match status" value="1"/>
</dbReference>
<evidence type="ECO:0000313" key="5">
    <source>
        <dbReference type="EMBL" id="KAG5184788.1"/>
    </source>
</evidence>
<dbReference type="PANTHER" id="PTHR46377">
    <property type="entry name" value="DUAL SPECIFICITY PROTEIN PHOSPHATASE 19"/>
    <property type="match status" value="1"/>
</dbReference>
<dbReference type="Pfam" id="PF00782">
    <property type="entry name" value="DSPc"/>
    <property type="match status" value="1"/>
</dbReference>
<dbReference type="SMART" id="SM00195">
    <property type="entry name" value="DSPc"/>
    <property type="match status" value="1"/>
</dbReference>
<dbReference type="InterPro" id="IPR029021">
    <property type="entry name" value="Prot-tyrosine_phosphatase-like"/>
</dbReference>
<dbReference type="SUPFAM" id="SSF52799">
    <property type="entry name" value="(Phosphotyrosine protein) phosphatases II"/>
    <property type="match status" value="1"/>
</dbReference>
<dbReference type="InterPro" id="IPR000340">
    <property type="entry name" value="Dual-sp_phosphatase_cat-dom"/>
</dbReference>
<dbReference type="Proteomes" id="UP000664859">
    <property type="component" value="Unassembled WGS sequence"/>
</dbReference>
<keyword evidence="6" id="KW-1185">Reference proteome</keyword>
<dbReference type="GO" id="GO:0005737">
    <property type="term" value="C:cytoplasm"/>
    <property type="evidence" value="ECO:0007669"/>
    <property type="project" value="TreeGrafter"/>
</dbReference>
<dbReference type="InterPro" id="IPR020422">
    <property type="entry name" value="TYR_PHOSPHATASE_DUAL_dom"/>
</dbReference>
<feature type="domain" description="Tyrosine specific protein phosphatases" evidence="4">
    <location>
        <begin position="74"/>
        <end position="154"/>
    </location>
</feature>
<organism evidence="5 6">
    <name type="scientific">Tribonema minus</name>
    <dbReference type="NCBI Taxonomy" id="303371"/>
    <lineage>
        <taxon>Eukaryota</taxon>
        <taxon>Sar</taxon>
        <taxon>Stramenopiles</taxon>
        <taxon>Ochrophyta</taxon>
        <taxon>PX clade</taxon>
        <taxon>Xanthophyceae</taxon>
        <taxon>Tribonematales</taxon>
        <taxon>Tribonemataceae</taxon>
        <taxon>Tribonema</taxon>
    </lineage>
</organism>